<protein>
    <recommendedName>
        <fullName evidence="4">DUF4367 domain-containing protein</fullName>
    </recommendedName>
</protein>
<gene>
    <name evidence="2" type="ORF">Aco03nite_065800</name>
</gene>
<evidence type="ECO:0000256" key="1">
    <source>
        <dbReference type="SAM" id="Phobius"/>
    </source>
</evidence>
<evidence type="ECO:0000313" key="2">
    <source>
        <dbReference type="EMBL" id="GID58176.1"/>
    </source>
</evidence>
<keyword evidence="1" id="KW-0472">Membrane</keyword>
<dbReference type="Proteomes" id="UP000612282">
    <property type="component" value="Unassembled WGS sequence"/>
</dbReference>
<keyword evidence="3" id="KW-1185">Reference proteome</keyword>
<keyword evidence="1" id="KW-1133">Transmembrane helix</keyword>
<comment type="caution">
    <text evidence="2">The sequence shown here is derived from an EMBL/GenBank/DDBJ whole genome shotgun (WGS) entry which is preliminary data.</text>
</comment>
<keyword evidence="1" id="KW-0812">Transmembrane</keyword>
<name>A0ABQ3XI59_9ACTN</name>
<reference evidence="2 3" key="1">
    <citation type="submission" date="2021-01" db="EMBL/GenBank/DDBJ databases">
        <title>Whole genome shotgun sequence of Actinoplanes couchii NBRC 106145.</title>
        <authorList>
            <person name="Komaki H."/>
            <person name="Tamura T."/>
        </authorList>
    </citation>
    <scope>NUCLEOTIDE SEQUENCE [LARGE SCALE GENOMIC DNA]</scope>
    <source>
        <strain evidence="2 3">NBRC 106145</strain>
    </source>
</reference>
<accession>A0ABQ3XI59</accession>
<sequence length="214" mass="22362">MTEVQDILRNLSVPDGQDGPEIVAADVARGRRAATRRSRLRFTVAGAFLAVAVAASVGVGQYGGSAGPSPLELVAYTGEQPAGFQVSTVPDGWRVVSSDESAFVVEPPARAERPEDALGGVNYHGRIVVMLQGGSHFPEESPVETVDVNGRSGKLGHPLEAPGELSDTRWLFFPDAAGKSVNVQVPGDVGLSDEQLVDFAEGITVTGDVVEIKG</sequence>
<evidence type="ECO:0000313" key="3">
    <source>
        <dbReference type="Proteomes" id="UP000612282"/>
    </source>
</evidence>
<dbReference type="EMBL" id="BOMG01000082">
    <property type="protein sequence ID" value="GID58176.1"/>
    <property type="molecule type" value="Genomic_DNA"/>
</dbReference>
<organism evidence="2 3">
    <name type="scientific">Actinoplanes couchii</name>
    <dbReference type="NCBI Taxonomy" id="403638"/>
    <lineage>
        <taxon>Bacteria</taxon>
        <taxon>Bacillati</taxon>
        <taxon>Actinomycetota</taxon>
        <taxon>Actinomycetes</taxon>
        <taxon>Micromonosporales</taxon>
        <taxon>Micromonosporaceae</taxon>
        <taxon>Actinoplanes</taxon>
    </lineage>
</organism>
<dbReference type="RefSeq" id="WP_203801843.1">
    <property type="nucleotide sequence ID" value="NZ_BAAAQE010000006.1"/>
</dbReference>
<feature type="transmembrane region" description="Helical" evidence="1">
    <location>
        <begin position="40"/>
        <end position="63"/>
    </location>
</feature>
<proteinExistence type="predicted"/>
<evidence type="ECO:0008006" key="4">
    <source>
        <dbReference type="Google" id="ProtNLM"/>
    </source>
</evidence>